<accession>Q7UUA8</accession>
<sequence length="50" mass="5732">MQILSTLGSHDPSVLVLHQSFFTFMTKCCVLATTQRQSHAEHRFKWATPL</sequence>
<dbReference type="HOGENOM" id="CLU_3122012_0_0_0"/>
<dbReference type="EnsemblBacteria" id="CAD73173">
    <property type="protein sequence ID" value="CAD73173"/>
    <property type="gene ID" value="RB3404"/>
</dbReference>
<dbReference type="AlphaFoldDB" id="Q7UUA8"/>
<dbReference type="Proteomes" id="UP000001025">
    <property type="component" value="Chromosome"/>
</dbReference>
<evidence type="ECO:0000313" key="2">
    <source>
        <dbReference type="Proteomes" id="UP000001025"/>
    </source>
</evidence>
<dbReference type="STRING" id="243090.RB3404"/>
<reference evidence="1 2" key="1">
    <citation type="journal article" date="2003" name="Proc. Natl. Acad. Sci. U.S.A.">
        <title>Complete genome sequence of the marine planctomycete Pirellula sp. strain 1.</title>
        <authorList>
            <person name="Gloeckner F.O."/>
            <person name="Kube M."/>
            <person name="Bauer M."/>
            <person name="Teeling H."/>
            <person name="Lombardot T."/>
            <person name="Ludwig W."/>
            <person name="Gade D."/>
            <person name="Beck A."/>
            <person name="Borzym K."/>
            <person name="Heitmann K."/>
            <person name="Rabus R."/>
            <person name="Schlesner H."/>
            <person name="Amann R."/>
            <person name="Reinhardt R."/>
        </authorList>
    </citation>
    <scope>NUCLEOTIDE SEQUENCE [LARGE SCALE GENOMIC DNA]</scope>
    <source>
        <strain evidence="2">DSM 10527 / NCIMB 13988 / SH1</strain>
    </source>
</reference>
<dbReference type="KEGG" id="rba:RB3404"/>
<dbReference type="InParanoid" id="Q7UUA8"/>
<name>Q7UUA8_RHOBA</name>
<proteinExistence type="predicted"/>
<organism evidence="1 2">
    <name type="scientific">Rhodopirellula baltica (strain DSM 10527 / NCIMB 13988 / SH1)</name>
    <dbReference type="NCBI Taxonomy" id="243090"/>
    <lineage>
        <taxon>Bacteria</taxon>
        <taxon>Pseudomonadati</taxon>
        <taxon>Planctomycetota</taxon>
        <taxon>Planctomycetia</taxon>
        <taxon>Pirellulales</taxon>
        <taxon>Pirellulaceae</taxon>
        <taxon>Rhodopirellula</taxon>
    </lineage>
</organism>
<dbReference type="EMBL" id="BX294138">
    <property type="protein sequence ID" value="CAD73173.1"/>
    <property type="molecule type" value="Genomic_DNA"/>
</dbReference>
<keyword evidence="2" id="KW-1185">Reference proteome</keyword>
<gene>
    <name evidence="1" type="ordered locus">RB3404</name>
</gene>
<evidence type="ECO:0000313" key="1">
    <source>
        <dbReference type="EMBL" id="CAD73173.1"/>
    </source>
</evidence>
<protein>
    <submittedName>
        <fullName evidence="1">Uncharacterized protein</fullName>
    </submittedName>
</protein>